<dbReference type="SUPFAM" id="SSF52540">
    <property type="entry name" value="P-loop containing nucleoside triphosphate hydrolases"/>
    <property type="match status" value="1"/>
</dbReference>
<reference evidence="4" key="2">
    <citation type="journal article" date="2021" name="PeerJ">
        <title>Extensive microbial diversity within the chicken gut microbiome revealed by metagenomics and culture.</title>
        <authorList>
            <person name="Gilroy R."/>
            <person name="Ravi A."/>
            <person name="Getino M."/>
            <person name="Pursley I."/>
            <person name="Horton D.L."/>
            <person name="Alikhan N.F."/>
            <person name="Baker D."/>
            <person name="Gharbi K."/>
            <person name="Hall N."/>
            <person name="Watson M."/>
            <person name="Adriaenssens E.M."/>
            <person name="Foster-Nyarko E."/>
            <person name="Jarju S."/>
            <person name="Secka A."/>
            <person name="Antonio M."/>
            <person name="Oren A."/>
            <person name="Chaudhuri R.R."/>
            <person name="La Ragione R."/>
            <person name="Hildebrand F."/>
            <person name="Pallen M.J."/>
        </authorList>
    </citation>
    <scope>NUCLEOTIDE SEQUENCE</scope>
    <source>
        <strain evidence="4">ChiBcolR7-354</strain>
    </source>
</reference>
<dbReference type="PANTHER" id="PTHR43146:SF1">
    <property type="entry name" value="CANCER-RELATED NUCLEOSIDE-TRIPHOSPHATASE"/>
    <property type="match status" value="1"/>
</dbReference>
<name>A0A9D0ZET7_9FIRM</name>
<evidence type="ECO:0000256" key="3">
    <source>
        <dbReference type="ARBA" id="ARBA00022840"/>
    </source>
</evidence>
<proteinExistence type="predicted"/>
<evidence type="ECO:0008006" key="6">
    <source>
        <dbReference type="Google" id="ProtNLM"/>
    </source>
</evidence>
<dbReference type="PANTHER" id="PTHR43146">
    <property type="entry name" value="CANCER-RELATED NUCLEOSIDE-TRIPHOSPHATASE"/>
    <property type="match status" value="1"/>
</dbReference>
<keyword evidence="3" id="KW-0067">ATP-binding</keyword>
<dbReference type="Pfam" id="PF03266">
    <property type="entry name" value="NTPase_1"/>
    <property type="match status" value="1"/>
</dbReference>
<sequence length="170" mass="18155">MKRHLFLTGEKGVGKSTLIDLLLERAGGRAGGFRTRRVFTVRPGEATVHLLRAATDEQPCEENLLFSCSAPGEDMVGRFDALGCAALRGSEGCGLLLMDELGPHEAEAEGFQRAVTAALDGEARVLGVLQRADSPFLAAIAAREDVAVLEVTRENRDGLAALLGFVPPRR</sequence>
<organism evidence="4 5">
    <name type="scientific">Candidatus Scatomorpha intestinavium</name>
    <dbReference type="NCBI Taxonomy" id="2840922"/>
    <lineage>
        <taxon>Bacteria</taxon>
        <taxon>Bacillati</taxon>
        <taxon>Bacillota</taxon>
        <taxon>Clostridia</taxon>
        <taxon>Eubacteriales</taxon>
        <taxon>Candidatus Scatomorpha</taxon>
    </lineage>
</organism>
<keyword evidence="2" id="KW-0378">Hydrolase</keyword>
<accession>A0A9D0ZET7</accession>
<keyword evidence="1" id="KW-0547">Nucleotide-binding</keyword>
<protein>
    <recommendedName>
        <fullName evidence="6">NTPase</fullName>
    </recommendedName>
</protein>
<dbReference type="InterPro" id="IPR004948">
    <property type="entry name" value="Nuc-triphosphatase_THEP1"/>
</dbReference>
<dbReference type="InterPro" id="IPR027417">
    <property type="entry name" value="P-loop_NTPase"/>
</dbReference>
<evidence type="ECO:0000256" key="1">
    <source>
        <dbReference type="ARBA" id="ARBA00022741"/>
    </source>
</evidence>
<evidence type="ECO:0000313" key="4">
    <source>
        <dbReference type="EMBL" id="HIQ79230.1"/>
    </source>
</evidence>
<dbReference type="GO" id="GO:0017111">
    <property type="term" value="F:ribonucleoside triphosphate phosphatase activity"/>
    <property type="evidence" value="ECO:0007669"/>
    <property type="project" value="InterPro"/>
</dbReference>
<dbReference type="AlphaFoldDB" id="A0A9D0ZET7"/>
<evidence type="ECO:0000313" key="5">
    <source>
        <dbReference type="Proteomes" id="UP000824262"/>
    </source>
</evidence>
<reference evidence="4" key="1">
    <citation type="submission" date="2020-10" db="EMBL/GenBank/DDBJ databases">
        <authorList>
            <person name="Gilroy R."/>
        </authorList>
    </citation>
    <scope>NUCLEOTIDE SEQUENCE</scope>
    <source>
        <strain evidence="4">ChiBcolR7-354</strain>
    </source>
</reference>
<dbReference type="EMBL" id="DVGA01000088">
    <property type="protein sequence ID" value="HIQ79230.1"/>
    <property type="molecule type" value="Genomic_DNA"/>
</dbReference>
<dbReference type="Proteomes" id="UP000824262">
    <property type="component" value="Unassembled WGS sequence"/>
</dbReference>
<comment type="caution">
    <text evidence="4">The sequence shown here is derived from an EMBL/GenBank/DDBJ whole genome shotgun (WGS) entry which is preliminary data.</text>
</comment>
<dbReference type="GO" id="GO:0005524">
    <property type="term" value="F:ATP binding"/>
    <property type="evidence" value="ECO:0007669"/>
    <property type="project" value="UniProtKB-KW"/>
</dbReference>
<evidence type="ECO:0000256" key="2">
    <source>
        <dbReference type="ARBA" id="ARBA00022801"/>
    </source>
</evidence>
<gene>
    <name evidence="4" type="ORF">IAB77_08230</name>
</gene>
<dbReference type="Gene3D" id="3.40.50.300">
    <property type="entry name" value="P-loop containing nucleotide triphosphate hydrolases"/>
    <property type="match status" value="1"/>
</dbReference>